<evidence type="ECO:0000313" key="6">
    <source>
        <dbReference type="EMBL" id="SEN63625.1"/>
    </source>
</evidence>
<reference evidence="6 8" key="3">
    <citation type="submission" date="2016-10" db="EMBL/GenBank/DDBJ databases">
        <authorList>
            <person name="Varghese N."/>
            <person name="Submissions S."/>
        </authorList>
    </citation>
    <scope>NUCLEOTIDE SEQUENCE [LARGE SCALE GENOMIC DNA]</scope>
    <source>
        <strain evidence="6 8">CGMCC 1.7071</strain>
    </source>
</reference>
<evidence type="ECO:0000313" key="8">
    <source>
        <dbReference type="Proteomes" id="UP000198939"/>
    </source>
</evidence>
<dbReference type="GO" id="GO:0003700">
    <property type="term" value="F:DNA-binding transcription factor activity"/>
    <property type="evidence" value="ECO:0007669"/>
    <property type="project" value="InterPro"/>
</dbReference>
<keyword evidence="8" id="KW-1185">Reference proteome</keyword>
<keyword evidence="1" id="KW-0805">Transcription regulation</keyword>
<dbReference type="InterPro" id="IPR036388">
    <property type="entry name" value="WH-like_DNA-bd_sf"/>
</dbReference>
<protein>
    <submittedName>
        <fullName evidence="5">Colanic acid/biofilm transcriptional regulator</fullName>
    </submittedName>
    <submittedName>
        <fullName evidence="6">DNA-binding transcriptional regulator, GntR family</fullName>
    </submittedName>
</protein>
<dbReference type="CDD" id="cd07377">
    <property type="entry name" value="WHTH_GntR"/>
    <property type="match status" value="1"/>
</dbReference>
<accession>A0A1H8I653</accession>
<dbReference type="RefSeq" id="WP_072373433.1">
    <property type="nucleotide sequence ID" value="NZ_FNXB01000008.1"/>
</dbReference>
<reference evidence="5" key="1">
    <citation type="submission" date="2016-10" db="EMBL/GenBank/DDBJ databases">
        <authorList>
            <person name="de Groot N.N."/>
        </authorList>
    </citation>
    <scope>NUCLEOTIDE SEQUENCE [LARGE SCALE GENOMIC DNA]</scope>
    <source>
        <strain evidence="5">CCBAU85039</strain>
    </source>
</reference>
<keyword evidence="3" id="KW-0804">Transcription</keyword>
<proteinExistence type="predicted"/>
<dbReference type="EMBL" id="FOCV01000006">
    <property type="protein sequence ID" value="SEN63625.1"/>
    <property type="molecule type" value="Genomic_DNA"/>
</dbReference>
<gene>
    <name evidence="5" type="ORF">RTCCBAU85039_1802</name>
    <name evidence="6" type="ORF">SAMN05216228_100612</name>
</gene>
<name>A0A1H8I653_9HYPH</name>
<evidence type="ECO:0000256" key="1">
    <source>
        <dbReference type="ARBA" id="ARBA00023015"/>
    </source>
</evidence>
<dbReference type="STRING" id="501024.RTCCBAU85039_1802"/>
<sequence>MADEKNLHTDDLSLTEAVADRIRQLLIAGEFSPGQKLSEHQVSAHFGISRNTLREVFRLLTSQRLLTYIPNRGVFVAAPDEAAVIDIYRVRFVLQRGAVQAVAKAHPTLIRMRRLAEQGRELARTGDWRQVGTINMEFHRTMVELCDSPRLSACFDLVLAELRLVFGQLEDSAHLHEPYIELNASLVAALELGDTAAAISQLEAYLIKSERAVLAALQRARR</sequence>
<dbReference type="InterPro" id="IPR011711">
    <property type="entry name" value="GntR_C"/>
</dbReference>
<evidence type="ECO:0000313" key="5">
    <source>
        <dbReference type="EMBL" id="SEH69159.1"/>
    </source>
</evidence>
<dbReference type="Pfam" id="PF07729">
    <property type="entry name" value="FCD"/>
    <property type="match status" value="1"/>
</dbReference>
<dbReference type="Proteomes" id="UP000198939">
    <property type="component" value="Unassembled WGS sequence"/>
</dbReference>
<dbReference type="GO" id="GO:0003677">
    <property type="term" value="F:DNA binding"/>
    <property type="evidence" value="ECO:0007669"/>
    <property type="project" value="UniProtKB-KW"/>
</dbReference>
<dbReference type="SUPFAM" id="SSF46785">
    <property type="entry name" value="Winged helix' DNA-binding domain"/>
    <property type="match status" value="1"/>
</dbReference>
<reference evidence="7" key="2">
    <citation type="submission" date="2016-10" db="EMBL/GenBank/DDBJ databases">
        <authorList>
            <person name="Wibberg D."/>
        </authorList>
    </citation>
    <scope>NUCLEOTIDE SEQUENCE [LARGE SCALE GENOMIC DNA]</scope>
</reference>
<dbReference type="SUPFAM" id="SSF48008">
    <property type="entry name" value="GntR ligand-binding domain-like"/>
    <property type="match status" value="1"/>
</dbReference>
<dbReference type="Gene3D" id="1.10.10.10">
    <property type="entry name" value="Winged helix-like DNA-binding domain superfamily/Winged helix DNA-binding domain"/>
    <property type="match status" value="1"/>
</dbReference>
<dbReference type="Proteomes" id="UP000183063">
    <property type="component" value="Unassembled WGS sequence"/>
</dbReference>
<keyword evidence="2 6" id="KW-0238">DNA-binding</keyword>
<dbReference type="InterPro" id="IPR008920">
    <property type="entry name" value="TF_FadR/GntR_C"/>
</dbReference>
<evidence type="ECO:0000313" key="7">
    <source>
        <dbReference type="Proteomes" id="UP000183063"/>
    </source>
</evidence>
<dbReference type="EMBL" id="FNXB01000008">
    <property type="protein sequence ID" value="SEH69159.1"/>
    <property type="molecule type" value="Genomic_DNA"/>
</dbReference>
<dbReference type="PANTHER" id="PTHR43537">
    <property type="entry name" value="TRANSCRIPTIONAL REGULATOR, GNTR FAMILY"/>
    <property type="match status" value="1"/>
</dbReference>
<evidence type="ECO:0000259" key="4">
    <source>
        <dbReference type="PROSITE" id="PS50949"/>
    </source>
</evidence>
<dbReference type="InterPro" id="IPR000524">
    <property type="entry name" value="Tscrpt_reg_HTH_GntR"/>
</dbReference>
<dbReference type="InterPro" id="IPR036390">
    <property type="entry name" value="WH_DNA-bd_sf"/>
</dbReference>
<dbReference type="SMART" id="SM00895">
    <property type="entry name" value="FCD"/>
    <property type="match status" value="1"/>
</dbReference>
<dbReference type="Pfam" id="PF00392">
    <property type="entry name" value="GntR"/>
    <property type="match status" value="1"/>
</dbReference>
<dbReference type="PANTHER" id="PTHR43537:SF45">
    <property type="entry name" value="GNTR FAMILY REGULATORY PROTEIN"/>
    <property type="match status" value="1"/>
</dbReference>
<feature type="domain" description="HTH gntR-type" evidence="4">
    <location>
        <begin position="12"/>
        <end position="79"/>
    </location>
</feature>
<dbReference type="PROSITE" id="PS50949">
    <property type="entry name" value="HTH_GNTR"/>
    <property type="match status" value="1"/>
</dbReference>
<dbReference type="AlphaFoldDB" id="A0A1H8I653"/>
<organism evidence="5 7">
    <name type="scientific">Rhizobium tibeticum</name>
    <dbReference type="NCBI Taxonomy" id="501024"/>
    <lineage>
        <taxon>Bacteria</taxon>
        <taxon>Pseudomonadati</taxon>
        <taxon>Pseudomonadota</taxon>
        <taxon>Alphaproteobacteria</taxon>
        <taxon>Hyphomicrobiales</taxon>
        <taxon>Rhizobiaceae</taxon>
        <taxon>Rhizobium/Agrobacterium group</taxon>
        <taxon>Rhizobium</taxon>
    </lineage>
</organism>
<evidence type="ECO:0000256" key="3">
    <source>
        <dbReference type="ARBA" id="ARBA00023163"/>
    </source>
</evidence>
<evidence type="ECO:0000256" key="2">
    <source>
        <dbReference type="ARBA" id="ARBA00023125"/>
    </source>
</evidence>
<dbReference type="SMART" id="SM00345">
    <property type="entry name" value="HTH_GNTR"/>
    <property type="match status" value="1"/>
</dbReference>
<dbReference type="OrthoDB" id="8638122at2"/>
<dbReference type="Gene3D" id="1.20.120.530">
    <property type="entry name" value="GntR ligand-binding domain-like"/>
    <property type="match status" value="1"/>
</dbReference>